<reference evidence="2" key="1">
    <citation type="submission" date="2023-07" db="EMBL/GenBank/DDBJ databases">
        <authorList>
            <person name="Kim M."/>
        </authorList>
    </citation>
    <scope>NUCLEOTIDE SEQUENCE</scope>
    <source>
        <strain evidence="2">BIUV-7</strain>
    </source>
</reference>
<proteinExistence type="predicted"/>
<keyword evidence="3" id="KW-1185">Reference proteome</keyword>
<dbReference type="EC" id="3.-.-.-" evidence="2"/>
<organism evidence="2 3">
    <name type="scientific">Sphingomonas natans</name>
    <dbReference type="NCBI Taxonomy" id="3063330"/>
    <lineage>
        <taxon>Bacteria</taxon>
        <taxon>Pseudomonadati</taxon>
        <taxon>Pseudomonadota</taxon>
        <taxon>Alphaproteobacteria</taxon>
        <taxon>Sphingomonadales</taxon>
        <taxon>Sphingomonadaceae</taxon>
        <taxon>Sphingomonas</taxon>
    </lineage>
</organism>
<feature type="domain" description="Beta-lactamase-related" evidence="1">
    <location>
        <begin position="150"/>
        <end position="428"/>
    </location>
</feature>
<name>A0ABT8Y7S0_9SPHN</name>
<dbReference type="Gene3D" id="3.40.710.10">
    <property type="entry name" value="DD-peptidase/beta-lactamase superfamily"/>
    <property type="match status" value="1"/>
</dbReference>
<dbReference type="PANTHER" id="PTHR43283:SF7">
    <property type="entry name" value="BETA-LACTAMASE-RELATED DOMAIN-CONTAINING PROTEIN"/>
    <property type="match status" value="1"/>
</dbReference>
<evidence type="ECO:0000313" key="2">
    <source>
        <dbReference type="EMBL" id="MDO6414057.1"/>
    </source>
</evidence>
<dbReference type="InterPro" id="IPR001466">
    <property type="entry name" value="Beta-lactam-related"/>
</dbReference>
<accession>A0ABT8Y7S0</accession>
<dbReference type="EMBL" id="JAUOTP010000002">
    <property type="protein sequence ID" value="MDO6414057.1"/>
    <property type="molecule type" value="Genomic_DNA"/>
</dbReference>
<dbReference type="SUPFAM" id="SSF56601">
    <property type="entry name" value="beta-lactamase/transpeptidase-like"/>
    <property type="match status" value="1"/>
</dbReference>
<evidence type="ECO:0000313" key="3">
    <source>
        <dbReference type="Proteomes" id="UP001169764"/>
    </source>
</evidence>
<sequence length="453" mass="48402">MAAGSAAIAETGPSDLRHAGAQAAGITALHLCTGYFATEAPRALIDGTLATNGNPAAPLDANVTVDGQEKTVSVRFASDMPPRIAVARPTLGCAMLPIGATKDFAHSLLRPALSAPDLDDRRWPMGDVDALARLPVRRRQAVERVIDEAFKDEPGAYGGITWGVVIVKDGRIAAERYQHGFAPHIAARTNSMCKSLGGTLIGVGVEKGLLDLHRKAPLTEWRRPGDPRGAITIDDLLHMGSGLYSDGAQDPSREIYRSGAAIAEIAALNQMNWKPGSRFVYAGTDVNLAVRALREAINDDAAYPAFPYRELLWKIGMTRTTLETDWNNDFIVSGQCWSTARDFGRLGLLYLADGVWRGERILPAGWSAYVSTPAPAQPPKGSIGGDAGYGAQFWLHGGMEGLPPVAYAAFGARGQYAVIVPSQDLVVVRRGFDGASAFKIQTFAADVIRALQK</sequence>
<dbReference type="InterPro" id="IPR050789">
    <property type="entry name" value="Diverse_Enzym_Activities"/>
</dbReference>
<dbReference type="Pfam" id="PF00144">
    <property type="entry name" value="Beta-lactamase"/>
    <property type="match status" value="1"/>
</dbReference>
<keyword evidence="2" id="KW-0378">Hydrolase</keyword>
<comment type="caution">
    <text evidence="2">The sequence shown here is derived from an EMBL/GenBank/DDBJ whole genome shotgun (WGS) entry which is preliminary data.</text>
</comment>
<dbReference type="InterPro" id="IPR012338">
    <property type="entry name" value="Beta-lactam/transpept-like"/>
</dbReference>
<evidence type="ECO:0000259" key="1">
    <source>
        <dbReference type="Pfam" id="PF00144"/>
    </source>
</evidence>
<gene>
    <name evidence="2" type="ORF">Q4F19_06660</name>
</gene>
<dbReference type="PANTHER" id="PTHR43283">
    <property type="entry name" value="BETA-LACTAMASE-RELATED"/>
    <property type="match status" value="1"/>
</dbReference>
<dbReference type="RefSeq" id="WP_303540908.1">
    <property type="nucleotide sequence ID" value="NZ_JAUOTP010000002.1"/>
</dbReference>
<dbReference type="Proteomes" id="UP001169764">
    <property type="component" value="Unassembled WGS sequence"/>
</dbReference>
<protein>
    <submittedName>
        <fullName evidence="2">Serine hydrolase</fullName>
        <ecNumber evidence="2">3.-.-.-</ecNumber>
    </submittedName>
</protein>
<dbReference type="GO" id="GO:0016787">
    <property type="term" value="F:hydrolase activity"/>
    <property type="evidence" value="ECO:0007669"/>
    <property type="project" value="UniProtKB-KW"/>
</dbReference>